<dbReference type="EMBL" id="LT838272">
    <property type="protein sequence ID" value="SMB96770.1"/>
    <property type="molecule type" value="Genomic_DNA"/>
</dbReference>
<evidence type="ECO:0000313" key="1">
    <source>
        <dbReference type="EMBL" id="SMB96770.1"/>
    </source>
</evidence>
<keyword evidence="2" id="KW-1185">Reference proteome</keyword>
<dbReference type="OrthoDB" id="2111653at2"/>
<gene>
    <name evidence="1" type="ORF">SAMN00808754_1642</name>
</gene>
<proteinExistence type="predicted"/>
<evidence type="ECO:0000313" key="2">
    <source>
        <dbReference type="Proteomes" id="UP000192569"/>
    </source>
</evidence>
<dbReference type="AlphaFoldDB" id="A0A1W1VU58"/>
<dbReference type="RefSeq" id="WP_084665254.1">
    <property type="nucleotide sequence ID" value="NZ_LT838272.1"/>
</dbReference>
<protein>
    <submittedName>
        <fullName evidence="1">Uncharacterized protein</fullName>
    </submittedName>
</protein>
<sequence>MTGFKQLSGEIVSEYNILITKEPVVGFLVTANREVDGNCWISVRPLEANWEGGDFFSIHLDKEEKIVGIIPAPHGSYIVRGLMPDDTYELLGYEFPGAYHPDWLDELIKKT</sequence>
<dbReference type="Proteomes" id="UP000192569">
    <property type="component" value="Chromosome I"/>
</dbReference>
<reference evidence="1 2" key="1">
    <citation type="submission" date="2017-04" db="EMBL/GenBank/DDBJ databases">
        <authorList>
            <person name="Afonso C.L."/>
            <person name="Miller P.J."/>
            <person name="Scott M.A."/>
            <person name="Spackman E."/>
            <person name="Goraichik I."/>
            <person name="Dimitrov K.M."/>
            <person name="Suarez D.L."/>
            <person name="Swayne D.E."/>
        </authorList>
    </citation>
    <scope>NUCLEOTIDE SEQUENCE [LARGE SCALE GENOMIC DNA]</scope>
    <source>
        <strain evidence="1 2">ToBE</strain>
    </source>
</reference>
<organism evidence="1 2">
    <name type="scientific">Thermanaeromonas toyohensis ToBE</name>
    <dbReference type="NCBI Taxonomy" id="698762"/>
    <lineage>
        <taxon>Bacteria</taxon>
        <taxon>Bacillati</taxon>
        <taxon>Bacillota</taxon>
        <taxon>Clostridia</taxon>
        <taxon>Neomoorellales</taxon>
        <taxon>Neomoorellaceae</taxon>
        <taxon>Thermanaeromonas</taxon>
    </lineage>
</organism>
<name>A0A1W1VU58_9FIRM</name>
<accession>A0A1W1VU58</accession>